<gene>
    <name evidence="1" type="ORF">GPM918_LOCUS44757</name>
    <name evidence="2" type="ORF">SRO942_LOCUS46777</name>
</gene>
<evidence type="ECO:0000313" key="3">
    <source>
        <dbReference type="Proteomes" id="UP000663829"/>
    </source>
</evidence>
<sequence length="49" mass="5570">NPLLWLEVASKIKANVTGSPNFGLDLCVKKYDTKRTEKLELSSIRYLIC</sequence>
<feature type="non-terminal residue" evidence="1">
    <location>
        <position position="49"/>
    </location>
</feature>
<dbReference type="EMBL" id="CAJNOQ010046092">
    <property type="protein sequence ID" value="CAF1637739.1"/>
    <property type="molecule type" value="Genomic_DNA"/>
</dbReference>
<dbReference type="EMBL" id="CAJOBC010114601">
    <property type="protein sequence ID" value="CAF4545643.1"/>
    <property type="molecule type" value="Genomic_DNA"/>
</dbReference>
<keyword evidence="3" id="KW-1185">Reference proteome</keyword>
<dbReference type="Proteomes" id="UP000681722">
    <property type="component" value="Unassembled WGS sequence"/>
</dbReference>
<dbReference type="InterPro" id="IPR042099">
    <property type="entry name" value="ANL_N_sf"/>
</dbReference>
<comment type="caution">
    <text evidence="1">The sequence shown here is derived from an EMBL/GenBank/DDBJ whole genome shotgun (WGS) entry which is preliminary data.</text>
</comment>
<evidence type="ECO:0000313" key="1">
    <source>
        <dbReference type="EMBL" id="CAF1637739.1"/>
    </source>
</evidence>
<protein>
    <submittedName>
        <fullName evidence="1">Uncharacterized protein</fullName>
    </submittedName>
</protein>
<evidence type="ECO:0000313" key="2">
    <source>
        <dbReference type="EMBL" id="CAF4545643.1"/>
    </source>
</evidence>
<proteinExistence type="predicted"/>
<dbReference type="Proteomes" id="UP000663829">
    <property type="component" value="Unassembled WGS sequence"/>
</dbReference>
<dbReference type="AlphaFoldDB" id="A0A816DQS8"/>
<reference evidence="1" key="1">
    <citation type="submission" date="2021-02" db="EMBL/GenBank/DDBJ databases">
        <authorList>
            <person name="Nowell W R."/>
        </authorList>
    </citation>
    <scope>NUCLEOTIDE SEQUENCE</scope>
</reference>
<dbReference type="Gene3D" id="3.40.50.12780">
    <property type="entry name" value="N-terminal domain of ligase-like"/>
    <property type="match status" value="1"/>
</dbReference>
<accession>A0A816DQS8</accession>
<name>A0A816DQS8_9BILA</name>
<organism evidence="1 3">
    <name type="scientific">Didymodactylos carnosus</name>
    <dbReference type="NCBI Taxonomy" id="1234261"/>
    <lineage>
        <taxon>Eukaryota</taxon>
        <taxon>Metazoa</taxon>
        <taxon>Spiralia</taxon>
        <taxon>Gnathifera</taxon>
        <taxon>Rotifera</taxon>
        <taxon>Eurotatoria</taxon>
        <taxon>Bdelloidea</taxon>
        <taxon>Philodinida</taxon>
        <taxon>Philodinidae</taxon>
        <taxon>Didymodactylos</taxon>
    </lineage>
</organism>
<feature type="non-terminal residue" evidence="1">
    <location>
        <position position="1"/>
    </location>
</feature>